<keyword evidence="2" id="KW-0805">Transcription regulation</keyword>
<dbReference type="InterPro" id="IPR036638">
    <property type="entry name" value="HLH_DNA-bd_sf"/>
</dbReference>
<feature type="compositionally biased region" description="Low complexity" evidence="6">
    <location>
        <begin position="151"/>
        <end position="166"/>
    </location>
</feature>
<comment type="caution">
    <text evidence="7">The sequence shown here is derived from an EMBL/GenBank/DDBJ whole genome shotgun (WGS) entry which is preliminary data.</text>
</comment>
<evidence type="ECO:0000256" key="2">
    <source>
        <dbReference type="ARBA" id="ARBA00023015"/>
    </source>
</evidence>
<evidence type="ECO:0000313" key="7">
    <source>
        <dbReference type="EMBL" id="CAE6450596.1"/>
    </source>
</evidence>
<comment type="subcellular location">
    <subcellularLocation>
        <location evidence="1">Nucleus</location>
    </subcellularLocation>
</comment>
<feature type="region of interest" description="Disordered" evidence="6">
    <location>
        <begin position="353"/>
        <end position="389"/>
    </location>
</feature>
<dbReference type="AlphaFoldDB" id="A0A8H3B9P8"/>
<feature type="compositionally biased region" description="Polar residues" evidence="6">
    <location>
        <begin position="75"/>
        <end position="87"/>
    </location>
</feature>
<feature type="region of interest" description="Disordered" evidence="6">
    <location>
        <begin position="293"/>
        <end position="326"/>
    </location>
</feature>
<dbReference type="SUPFAM" id="SSF47459">
    <property type="entry name" value="HLH, helix-loop-helix DNA-binding domain"/>
    <property type="match status" value="1"/>
</dbReference>
<feature type="compositionally biased region" description="Polar residues" evidence="6">
    <location>
        <begin position="220"/>
        <end position="232"/>
    </location>
</feature>
<name>A0A8H3B9P8_9AGAM</name>
<dbReference type="PANTHER" id="PTHR15741">
    <property type="entry name" value="BASIC HELIX-LOOP-HELIX ZIP TRANSCRIPTION FACTOR"/>
    <property type="match status" value="1"/>
</dbReference>
<evidence type="ECO:0000313" key="8">
    <source>
        <dbReference type="Proteomes" id="UP000663888"/>
    </source>
</evidence>
<evidence type="ECO:0000256" key="6">
    <source>
        <dbReference type="SAM" id="MobiDB-lite"/>
    </source>
</evidence>
<feature type="compositionally biased region" description="Low complexity" evidence="6">
    <location>
        <begin position="247"/>
        <end position="264"/>
    </location>
</feature>
<feature type="compositionally biased region" description="Polar residues" evidence="6">
    <location>
        <begin position="293"/>
        <end position="302"/>
    </location>
</feature>
<feature type="compositionally biased region" description="Basic and acidic residues" evidence="6">
    <location>
        <begin position="95"/>
        <end position="109"/>
    </location>
</feature>
<dbReference type="GO" id="GO:0000981">
    <property type="term" value="F:DNA-binding transcription factor activity, RNA polymerase II-specific"/>
    <property type="evidence" value="ECO:0007669"/>
    <property type="project" value="TreeGrafter"/>
</dbReference>
<dbReference type="Proteomes" id="UP000663888">
    <property type="component" value="Unassembled WGS sequence"/>
</dbReference>
<evidence type="ECO:0000256" key="3">
    <source>
        <dbReference type="ARBA" id="ARBA00023125"/>
    </source>
</evidence>
<dbReference type="EMBL" id="CAJMWX010001039">
    <property type="protein sequence ID" value="CAE6450596.1"/>
    <property type="molecule type" value="Genomic_DNA"/>
</dbReference>
<dbReference type="GO" id="GO:0000978">
    <property type="term" value="F:RNA polymerase II cis-regulatory region sequence-specific DNA binding"/>
    <property type="evidence" value="ECO:0007669"/>
    <property type="project" value="TreeGrafter"/>
</dbReference>
<feature type="compositionally biased region" description="Low complexity" evidence="6">
    <location>
        <begin position="210"/>
        <end position="219"/>
    </location>
</feature>
<evidence type="ECO:0000256" key="1">
    <source>
        <dbReference type="ARBA" id="ARBA00004123"/>
    </source>
</evidence>
<protein>
    <recommendedName>
        <fullName evidence="9">BHLH domain-containing protein</fullName>
    </recommendedName>
</protein>
<reference evidence="7" key="1">
    <citation type="submission" date="2021-01" db="EMBL/GenBank/DDBJ databases">
        <authorList>
            <person name="Kaushik A."/>
        </authorList>
    </citation>
    <scope>NUCLEOTIDE SEQUENCE</scope>
    <source>
        <strain evidence="7">AG4-R118</strain>
    </source>
</reference>
<dbReference type="Gene3D" id="4.10.280.10">
    <property type="entry name" value="Helix-loop-helix DNA-binding domain"/>
    <property type="match status" value="1"/>
</dbReference>
<dbReference type="PANTHER" id="PTHR15741:SF27">
    <property type="entry name" value="TRANSCRIPTION FACTOR AP-4"/>
    <property type="match status" value="1"/>
</dbReference>
<feature type="compositionally biased region" description="Basic and acidic residues" evidence="6">
    <location>
        <begin position="378"/>
        <end position="388"/>
    </location>
</feature>
<keyword evidence="5" id="KW-0539">Nucleus</keyword>
<dbReference type="InterPro" id="IPR052207">
    <property type="entry name" value="Max-like/E-box_TFs"/>
</dbReference>
<feature type="compositionally biased region" description="Low complexity" evidence="6">
    <location>
        <begin position="114"/>
        <end position="125"/>
    </location>
</feature>
<sequence>MTLLGQHEYVEYSPLFIAMDPRVNPNAYGTYVYQSNDPRAADSSSWGMYSPTYANSTIQVAQGKEHLQSATSALMSLQSEPSHTPDQYQPMLPPERQRSGRSQSEHQSQEDWQLAPSPATSSSLLGFDSQLQSGANFGGQGNYLQGAHRWASGASSPSTPAPGSATDGSHPSYLSGTNPTTNYPSLVTHAPQPLHVQPPSTSSQFMAHHSASFSSTLSSPTIMQPHPSTGGVTSTSSRPLNLRRRSSTSNSASSSNTLPGSSLGLHVADHTKTYHNSELPNVKLARSRSTLNLTSDSVSGSTLREKPKLLTKDQKKRNHIHSEQKRRATIRHGYALLCEEVPSLRLAIAAAEADEAEHAVDGEGRRRRRSRGRSSAADGERMDGRAGPRSESVVLVKTIDHLKDLLATRQELISRVQELRAGDPGGDCPWERSWDGGTGLAPEGVEDEGEEDGEGESDEADG</sequence>
<organism evidence="7 8">
    <name type="scientific">Rhizoctonia solani</name>
    <dbReference type="NCBI Taxonomy" id="456999"/>
    <lineage>
        <taxon>Eukaryota</taxon>
        <taxon>Fungi</taxon>
        <taxon>Dikarya</taxon>
        <taxon>Basidiomycota</taxon>
        <taxon>Agaricomycotina</taxon>
        <taxon>Agaricomycetes</taxon>
        <taxon>Cantharellales</taxon>
        <taxon>Ceratobasidiaceae</taxon>
        <taxon>Rhizoctonia</taxon>
    </lineage>
</organism>
<evidence type="ECO:0000256" key="4">
    <source>
        <dbReference type="ARBA" id="ARBA00023163"/>
    </source>
</evidence>
<gene>
    <name evidence="7" type="ORF">RDB_LOCUS67993</name>
</gene>
<feature type="region of interest" description="Disordered" evidence="6">
    <location>
        <begin position="75"/>
        <end position="126"/>
    </location>
</feature>
<dbReference type="GO" id="GO:0046983">
    <property type="term" value="F:protein dimerization activity"/>
    <property type="evidence" value="ECO:0007669"/>
    <property type="project" value="InterPro"/>
</dbReference>
<feature type="compositionally biased region" description="Basic and acidic residues" evidence="6">
    <location>
        <begin position="303"/>
        <end position="313"/>
    </location>
</feature>
<dbReference type="GO" id="GO:0005634">
    <property type="term" value="C:nucleus"/>
    <property type="evidence" value="ECO:0007669"/>
    <property type="project" value="UniProtKB-SubCell"/>
</dbReference>
<feature type="compositionally biased region" description="Acidic residues" evidence="6">
    <location>
        <begin position="444"/>
        <end position="462"/>
    </location>
</feature>
<feature type="region of interest" description="Disordered" evidence="6">
    <location>
        <begin position="418"/>
        <end position="462"/>
    </location>
</feature>
<proteinExistence type="predicted"/>
<feature type="region of interest" description="Disordered" evidence="6">
    <location>
        <begin position="150"/>
        <end position="264"/>
    </location>
</feature>
<accession>A0A8H3B9P8</accession>
<evidence type="ECO:0000256" key="5">
    <source>
        <dbReference type="ARBA" id="ARBA00023242"/>
    </source>
</evidence>
<feature type="compositionally biased region" description="Polar residues" evidence="6">
    <location>
        <begin position="167"/>
        <end position="185"/>
    </location>
</feature>
<keyword evidence="4" id="KW-0804">Transcription</keyword>
<keyword evidence="3" id="KW-0238">DNA-binding</keyword>
<evidence type="ECO:0008006" key="9">
    <source>
        <dbReference type="Google" id="ProtNLM"/>
    </source>
</evidence>